<dbReference type="AlphaFoldDB" id="A0AAF0YDS3"/>
<protein>
    <submittedName>
        <fullName evidence="2">Uncharacterized protein</fullName>
    </submittedName>
</protein>
<feature type="region of interest" description="Disordered" evidence="1">
    <location>
        <begin position="237"/>
        <end position="262"/>
    </location>
</feature>
<evidence type="ECO:0000313" key="2">
    <source>
        <dbReference type="EMBL" id="WOO82969.1"/>
    </source>
</evidence>
<feature type="region of interest" description="Disordered" evidence="1">
    <location>
        <begin position="324"/>
        <end position="360"/>
    </location>
</feature>
<sequence length="428" mass="46869">MTKPTLVVRLHLKTFVDVSLLDKPALAPLRRLLVNYPLFISVEDNVVTLTLGSLIRDGLLKLDEAFFPELMRALNRSPIRQVWVEAPTESTGHRLTDHRRRFVTYLIDTLHNPGITSLLVANVPVHHIHDQLVRYLKSGRSHGLHFLKIFGHGQPTDYWARWMTASIIPVNSTLLQITVCNCASPTEDEGCGCPQTFRGHTATSHVLLANAQKMLIRNQAAAKFFVQTFTTSKLFAPHTPTPPGAASPTVGNSSSPVAPSSPSTVNGVLPLEVIRLVLSYLEVEPITTTPTEAQIRALLASFAIQPAPYTDTVIFIVAPPAEAPNARAGPPARPAEVASPPTGPPAPAAPPAPAPMSPLTDDEMNRIIKYALSRRGLGRMLEALCFGDDEEDYNRDVNRHEFFKQILAAPMANLRGFEPFESINYDAA</sequence>
<name>A0AAF0YDS3_9TREE</name>
<dbReference type="EMBL" id="CP086717">
    <property type="protein sequence ID" value="WOO82969.1"/>
    <property type="molecule type" value="Genomic_DNA"/>
</dbReference>
<accession>A0AAF0YDS3</accession>
<proteinExistence type="predicted"/>
<dbReference type="Proteomes" id="UP000827549">
    <property type="component" value="Chromosome 4"/>
</dbReference>
<feature type="compositionally biased region" description="Low complexity" evidence="1">
    <location>
        <begin position="324"/>
        <end position="340"/>
    </location>
</feature>
<gene>
    <name evidence="2" type="ORF">LOC62_04G006448</name>
</gene>
<feature type="compositionally biased region" description="Low complexity" evidence="1">
    <location>
        <begin position="253"/>
        <end position="262"/>
    </location>
</feature>
<organism evidence="2 3">
    <name type="scientific">Vanrija pseudolonga</name>
    <dbReference type="NCBI Taxonomy" id="143232"/>
    <lineage>
        <taxon>Eukaryota</taxon>
        <taxon>Fungi</taxon>
        <taxon>Dikarya</taxon>
        <taxon>Basidiomycota</taxon>
        <taxon>Agaricomycotina</taxon>
        <taxon>Tremellomycetes</taxon>
        <taxon>Trichosporonales</taxon>
        <taxon>Trichosporonaceae</taxon>
        <taxon>Vanrija</taxon>
    </lineage>
</organism>
<keyword evidence="3" id="KW-1185">Reference proteome</keyword>
<reference evidence="2" key="1">
    <citation type="submission" date="2023-10" db="EMBL/GenBank/DDBJ databases">
        <authorList>
            <person name="Noh H."/>
        </authorList>
    </citation>
    <scope>NUCLEOTIDE SEQUENCE</scope>
    <source>
        <strain evidence="2">DUCC4014</strain>
    </source>
</reference>
<feature type="compositionally biased region" description="Pro residues" evidence="1">
    <location>
        <begin position="341"/>
        <end position="356"/>
    </location>
</feature>
<dbReference type="GeneID" id="87809671"/>
<evidence type="ECO:0000313" key="3">
    <source>
        <dbReference type="Proteomes" id="UP000827549"/>
    </source>
</evidence>
<evidence type="ECO:0000256" key="1">
    <source>
        <dbReference type="SAM" id="MobiDB-lite"/>
    </source>
</evidence>
<dbReference type="RefSeq" id="XP_062629001.1">
    <property type="nucleotide sequence ID" value="XM_062773017.1"/>
</dbReference>